<keyword evidence="2 3" id="KW-0040">ANK repeat</keyword>
<evidence type="ECO:0000313" key="4">
    <source>
        <dbReference type="EMBL" id="CRZ02812.1"/>
    </source>
</evidence>
<dbReference type="PROSITE" id="PS50088">
    <property type="entry name" value="ANK_REPEAT"/>
    <property type="match status" value="5"/>
</dbReference>
<evidence type="ECO:0000256" key="1">
    <source>
        <dbReference type="ARBA" id="ARBA00022737"/>
    </source>
</evidence>
<feature type="non-terminal residue" evidence="4">
    <location>
        <position position="1"/>
    </location>
</feature>
<dbReference type="Pfam" id="PF00023">
    <property type="entry name" value="Ank"/>
    <property type="match status" value="1"/>
</dbReference>
<dbReference type="EMBL" id="HACM01002370">
    <property type="protein sequence ID" value="CRZ02812.1"/>
    <property type="molecule type" value="Transcribed_RNA"/>
</dbReference>
<accession>A0A0H5QMP0</accession>
<reference evidence="4" key="1">
    <citation type="submission" date="2015-04" db="EMBL/GenBank/DDBJ databases">
        <title>The genome sequence of the plant pathogenic Rhizarian Plasmodiophora brassicae reveals insights in its biotrophic life cycle and the origin of chitin synthesis.</title>
        <authorList>
            <person name="Schwelm A."/>
            <person name="Fogelqvist J."/>
            <person name="Knaust A."/>
            <person name="Julke S."/>
            <person name="Lilja T."/>
            <person name="Dhandapani V."/>
            <person name="Bonilla-Rosso G."/>
            <person name="Karlsson M."/>
            <person name="Shevchenko A."/>
            <person name="Choi S.R."/>
            <person name="Kim H.G."/>
            <person name="Park J.Y."/>
            <person name="Lim Y.P."/>
            <person name="Ludwig-Muller J."/>
            <person name="Dixelius C."/>
        </authorList>
    </citation>
    <scope>NUCLEOTIDE SEQUENCE</scope>
    <source>
        <tissue evidence="4">Potato root galls</tissue>
    </source>
</reference>
<sequence length="296" mass="32768">CIVDHVSNNWFAEIRHYCKTSMVRGGGSVLTSRDAGPFRRLPSNVLFQIFQYYLPPVDPSFIEAFPTEFRILHQYRANFYRKTTFPLCFAVQADDLIGVVQLFIDEGCDLDYDEFPTNFAPIHYAVTLNRLDIVKALVCGGASLYIRTIYKSTALSIAISQQKLEIFKYLLDCGADINQRLHGNETPLIVASYCPHTNFYARTLLSRGADISDFDDEHQTALMAASKFGLFTVVDTLLNAGADVGHVDLQGNTALILAAANSDVLIGEVLLKYGSKVNSANRFGKTALMLASNGGR</sequence>
<organism evidence="4">
    <name type="scientific">Spongospora subterranea</name>
    <dbReference type="NCBI Taxonomy" id="70186"/>
    <lineage>
        <taxon>Eukaryota</taxon>
        <taxon>Sar</taxon>
        <taxon>Rhizaria</taxon>
        <taxon>Endomyxa</taxon>
        <taxon>Phytomyxea</taxon>
        <taxon>Plasmodiophorida</taxon>
        <taxon>Plasmodiophoridae</taxon>
        <taxon>Spongospora</taxon>
    </lineage>
</organism>
<feature type="repeat" description="ANK" evidence="3">
    <location>
        <begin position="117"/>
        <end position="149"/>
    </location>
</feature>
<feature type="repeat" description="ANK" evidence="3">
    <location>
        <begin position="217"/>
        <end position="249"/>
    </location>
</feature>
<dbReference type="InterPro" id="IPR002110">
    <property type="entry name" value="Ankyrin_rpt"/>
</dbReference>
<dbReference type="PROSITE" id="PS50297">
    <property type="entry name" value="ANK_REP_REGION"/>
    <property type="match status" value="3"/>
</dbReference>
<dbReference type="SMART" id="SM00248">
    <property type="entry name" value="ANK"/>
    <property type="match status" value="6"/>
</dbReference>
<dbReference type="Pfam" id="PF12796">
    <property type="entry name" value="Ank_2"/>
    <property type="match status" value="2"/>
</dbReference>
<dbReference type="AlphaFoldDB" id="A0A0H5QMP0"/>
<dbReference type="SUPFAM" id="SSF48403">
    <property type="entry name" value="Ankyrin repeat"/>
    <property type="match status" value="1"/>
</dbReference>
<proteinExistence type="predicted"/>
<dbReference type="PANTHER" id="PTHR24198:SF165">
    <property type="entry name" value="ANKYRIN REPEAT-CONTAINING PROTEIN-RELATED"/>
    <property type="match status" value="1"/>
</dbReference>
<evidence type="ECO:0000256" key="3">
    <source>
        <dbReference type="PROSITE-ProRule" id="PRU00023"/>
    </source>
</evidence>
<dbReference type="Gene3D" id="1.25.40.20">
    <property type="entry name" value="Ankyrin repeat-containing domain"/>
    <property type="match status" value="1"/>
</dbReference>
<keyword evidence="1" id="KW-0677">Repeat</keyword>
<protein>
    <submittedName>
        <fullName evidence="4">Uncharacterized protein</fullName>
    </submittedName>
</protein>
<dbReference type="InterPro" id="IPR036770">
    <property type="entry name" value="Ankyrin_rpt-contain_sf"/>
</dbReference>
<feature type="repeat" description="ANK" evidence="3">
    <location>
        <begin position="183"/>
        <end position="216"/>
    </location>
</feature>
<feature type="repeat" description="ANK" evidence="3">
    <location>
        <begin position="150"/>
        <end position="182"/>
    </location>
</feature>
<dbReference type="PANTHER" id="PTHR24198">
    <property type="entry name" value="ANKYRIN REPEAT AND PROTEIN KINASE DOMAIN-CONTAINING PROTEIN"/>
    <property type="match status" value="1"/>
</dbReference>
<evidence type="ECO:0000256" key="2">
    <source>
        <dbReference type="ARBA" id="ARBA00023043"/>
    </source>
</evidence>
<name>A0A0H5QMP0_9EUKA</name>
<feature type="repeat" description="ANK" evidence="3">
    <location>
        <begin position="250"/>
        <end position="282"/>
    </location>
</feature>